<reference evidence="1 2" key="1">
    <citation type="submission" date="2019-08" db="EMBL/GenBank/DDBJ databases">
        <title>Whole genome of Aphis craccivora.</title>
        <authorList>
            <person name="Voronova N.V."/>
            <person name="Shulinski R.S."/>
            <person name="Bandarenka Y.V."/>
            <person name="Zhorov D.G."/>
            <person name="Warner D."/>
        </authorList>
    </citation>
    <scope>NUCLEOTIDE SEQUENCE [LARGE SCALE GENOMIC DNA]</scope>
    <source>
        <strain evidence="1">180601</strain>
        <tissue evidence="1">Whole Body</tissue>
    </source>
</reference>
<organism evidence="1 2">
    <name type="scientific">Aphis craccivora</name>
    <name type="common">Cowpea aphid</name>
    <dbReference type="NCBI Taxonomy" id="307492"/>
    <lineage>
        <taxon>Eukaryota</taxon>
        <taxon>Metazoa</taxon>
        <taxon>Ecdysozoa</taxon>
        <taxon>Arthropoda</taxon>
        <taxon>Hexapoda</taxon>
        <taxon>Insecta</taxon>
        <taxon>Pterygota</taxon>
        <taxon>Neoptera</taxon>
        <taxon>Paraneoptera</taxon>
        <taxon>Hemiptera</taxon>
        <taxon>Sternorrhyncha</taxon>
        <taxon>Aphidomorpha</taxon>
        <taxon>Aphidoidea</taxon>
        <taxon>Aphididae</taxon>
        <taxon>Aphidini</taxon>
        <taxon>Aphis</taxon>
        <taxon>Aphis</taxon>
    </lineage>
</organism>
<accession>A0A6G0VQ15</accession>
<comment type="caution">
    <text evidence="1">The sequence shown here is derived from an EMBL/GenBank/DDBJ whole genome shotgun (WGS) entry which is preliminary data.</text>
</comment>
<dbReference type="Proteomes" id="UP000478052">
    <property type="component" value="Unassembled WGS sequence"/>
</dbReference>
<keyword evidence="2" id="KW-1185">Reference proteome</keyword>
<evidence type="ECO:0000313" key="2">
    <source>
        <dbReference type="Proteomes" id="UP000478052"/>
    </source>
</evidence>
<evidence type="ECO:0000313" key="1">
    <source>
        <dbReference type="EMBL" id="KAF0704952.1"/>
    </source>
</evidence>
<proteinExistence type="predicted"/>
<protein>
    <submittedName>
        <fullName evidence="1">Uncharacterized protein</fullName>
    </submittedName>
</protein>
<dbReference type="AlphaFoldDB" id="A0A6G0VQ15"/>
<feature type="non-terminal residue" evidence="1">
    <location>
        <position position="1"/>
    </location>
</feature>
<dbReference type="EMBL" id="VUJU01013407">
    <property type="protein sequence ID" value="KAF0704952.1"/>
    <property type="molecule type" value="Genomic_DNA"/>
</dbReference>
<sequence length="41" mass="4921">FFLWLLKTIGTFDPPKYQLDSLFYQKKVSLFKIEALLLLQN</sequence>
<gene>
    <name evidence="1" type="ORF">FWK35_00038551</name>
</gene>
<feature type="non-terminal residue" evidence="1">
    <location>
        <position position="41"/>
    </location>
</feature>
<name>A0A6G0VQ15_APHCR</name>